<dbReference type="VEuPathDB" id="HostDB:ENSCPOG00000022230"/>
<feature type="transmembrane region" description="Helical" evidence="2">
    <location>
        <begin position="303"/>
        <end position="324"/>
    </location>
</feature>
<comment type="subcellular location">
    <subcellularLocation>
        <location evidence="1">Membrane</location>
        <topology evidence="1">Multi-pass membrane protein</topology>
    </subcellularLocation>
</comment>
<keyword evidence="2" id="KW-0812">Transmembrane</keyword>
<dbReference type="eggNOG" id="ENOG502QQN2">
    <property type="taxonomic scope" value="Eukaryota"/>
</dbReference>
<dbReference type="STRING" id="10141.ENSCPOP00000014286"/>
<feature type="transmembrane region" description="Helical" evidence="2">
    <location>
        <begin position="74"/>
        <end position="94"/>
    </location>
</feature>
<feature type="transmembrane region" description="Helical" evidence="2">
    <location>
        <begin position="149"/>
        <end position="168"/>
    </location>
</feature>
<dbReference type="EMBL" id="AAKN02007651">
    <property type="status" value="NOT_ANNOTATED_CDS"/>
    <property type="molecule type" value="Genomic_DNA"/>
</dbReference>
<organism evidence="3 4">
    <name type="scientific">Cavia porcellus</name>
    <name type="common">Guinea pig</name>
    <dbReference type="NCBI Taxonomy" id="10141"/>
    <lineage>
        <taxon>Eukaryota</taxon>
        <taxon>Metazoa</taxon>
        <taxon>Chordata</taxon>
        <taxon>Craniata</taxon>
        <taxon>Vertebrata</taxon>
        <taxon>Euteleostomi</taxon>
        <taxon>Mammalia</taxon>
        <taxon>Eutheria</taxon>
        <taxon>Euarchontoglires</taxon>
        <taxon>Glires</taxon>
        <taxon>Rodentia</taxon>
        <taxon>Hystricomorpha</taxon>
        <taxon>Caviidae</taxon>
        <taxon>Cavia</taxon>
    </lineage>
</organism>
<dbReference type="GeneTree" id="ENSGT00940000164005"/>
<keyword evidence="2" id="KW-1133">Transmembrane helix</keyword>
<feature type="transmembrane region" description="Helical" evidence="2">
    <location>
        <begin position="276"/>
        <end position="296"/>
    </location>
</feature>
<protein>
    <recommendedName>
        <fullName evidence="5">Transmembrane protein 180</fullName>
    </recommendedName>
</protein>
<feature type="transmembrane region" description="Helical" evidence="2">
    <location>
        <begin position="6"/>
        <end position="26"/>
    </location>
</feature>
<sequence length="421" mass="48513">KPIAWAYSTISLGTGMLNSVFSFYYVKLFLQVYKIPEAAFCQAQIILMVWNVLNNLVGNFYFNFKADCSLSDPLFILLGAFLYVVAFLLPWFPWRQYREDDWLSELHLVASLCTFESTLIYVQQALRSLLVEISTRRESRLQMVKINQVPLLVGSTSILFCGLISNNMENLPNFQVAAVFVAFLAAANLCIGVYHMRHLEPKISPEENLCLESEQDAVWTSVILLMRRMLSQKKFHLFLIVNFFQVFHLTVFNNFMMIFADTLIPGDVFSSSMRSIMYGAGFICSQCLVFIIWPWLKKYGYYKIILISFYLEGAASIVMLILGQEYYYSLALYLIIIVATVQASSCLLNLPLADMVDTDLLKFNRHLPIPAILTLQITYERELQDFMFCLICLVPLGIAIIQILVWNEFSVRNKKYQMQSL</sequence>
<dbReference type="InterPro" id="IPR040035">
    <property type="entry name" value="TMEM180"/>
</dbReference>
<dbReference type="Pfam" id="PF13347">
    <property type="entry name" value="MFS_2"/>
    <property type="match status" value="1"/>
</dbReference>
<keyword evidence="2" id="KW-0472">Membrane</keyword>
<evidence type="ECO:0008006" key="5">
    <source>
        <dbReference type="Google" id="ProtNLM"/>
    </source>
</evidence>
<gene>
    <name evidence="3" type="primary">LOC100714895</name>
</gene>
<dbReference type="InParanoid" id="H0VUB3"/>
<reference evidence="3" key="2">
    <citation type="submission" date="2025-08" db="UniProtKB">
        <authorList>
            <consortium name="Ensembl"/>
        </authorList>
    </citation>
    <scope>IDENTIFICATION</scope>
    <source>
        <strain evidence="3">2N</strain>
    </source>
</reference>
<reference evidence="3" key="3">
    <citation type="submission" date="2025-09" db="UniProtKB">
        <authorList>
            <consortium name="Ensembl"/>
        </authorList>
    </citation>
    <scope>IDENTIFICATION</scope>
    <source>
        <strain evidence="3">2N</strain>
    </source>
</reference>
<feature type="transmembrane region" description="Helical" evidence="2">
    <location>
        <begin position="174"/>
        <end position="194"/>
    </location>
</feature>
<feature type="transmembrane region" description="Helical" evidence="2">
    <location>
        <begin position="235"/>
        <end position="256"/>
    </location>
</feature>
<evidence type="ECO:0000256" key="1">
    <source>
        <dbReference type="ARBA" id="ARBA00004141"/>
    </source>
</evidence>
<name>H0VUB3_CAVPO</name>
<dbReference type="OMA" id="TACMCCT"/>
<feature type="transmembrane region" description="Helical" evidence="2">
    <location>
        <begin position="330"/>
        <end position="352"/>
    </location>
</feature>
<proteinExistence type="predicted"/>
<dbReference type="AlphaFoldDB" id="H0VUB3"/>
<feature type="transmembrane region" description="Helical" evidence="2">
    <location>
        <begin position="38"/>
        <end position="62"/>
    </location>
</feature>
<dbReference type="PANTHER" id="PTHR28658:SF1">
    <property type="entry name" value="MAJOR FACILITATOR SUPERFAMILY DOMAIN CONTAINING 13B"/>
    <property type="match status" value="1"/>
</dbReference>
<dbReference type="GO" id="GO:0016020">
    <property type="term" value="C:membrane"/>
    <property type="evidence" value="ECO:0007669"/>
    <property type="project" value="UniProtKB-SubCell"/>
</dbReference>
<evidence type="ECO:0000256" key="2">
    <source>
        <dbReference type="SAM" id="Phobius"/>
    </source>
</evidence>
<dbReference type="Ensembl" id="ENSCPOT00000019550.2">
    <property type="protein sequence ID" value="ENSCPOP00000014286.2"/>
    <property type="gene ID" value="ENSCPOG00000022230.2"/>
</dbReference>
<dbReference type="Proteomes" id="UP000005447">
    <property type="component" value="Unassembled WGS sequence"/>
</dbReference>
<evidence type="ECO:0000313" key="4">
    <source>
        <dbReference type="Proteomes" id="UP000005447"/>
    </source>
</evidence>
<feature type="transmembrane region" description="Helical" evidence="2">
    <location>
        <begin position="386"/>
        <end position="406"/>
    </location>
</feature>
<dbReference type="Bgee" id="ENSCPOG00000022230">
    <property type="expression patterns" value="Expressed in testis"/>
</dbReference>
<dbReference type="SUPFAM" id="SSF103473">
    <property type="entry name" value="MFS general substrate transporter"/>
    <property type="match status" value="2"/>
</dbReference>
<reference evidence="4" key="1">
    <citation type="journal article" date="2011" name="Nature">
        <title>A high-resolution map of human evolutionary constraint using 29 mammals.</title>
        <authorList>
            <person name="Lindblad-Toh K."/>
            <person name="Garber M."/>
            <person name="Zuk O."/>
            <person name="Lin M.F."/>
            <person name="Parker B.J."/>
            <person name="Washietl S."/>
            <person name="Kheradpour P."/>
            <person name="Ernst J."/>
            <person name="Jordan G."/>
            <person name="Mauceli E."/>
            <person name="Ward L.D."/>
            <person name="Lowe C.B."/>
            <person name="Holloway A.K."/>
            <person name="Clamp M."/>
            <person name="Gnerre S."/>
            <person name="Alfoldi J."/>
            <person name="Beal K."/>
            <person name="Chang J."/>
            <person name="Clawson H."/>
            <person name="Cuff J."/>
            <person name="Di Palma F."/>
            <person name="Fitzgerald S."/>
            <person name="Flicek P."/>
            <person name="Guttman M."/>
            <person name="Hubisz M.J."/>
            <person name="Jaffe D.B."/>
            <person name="Jungreis I."/>
            <person name="Kent W.J."/>
            <person name="Kostka D."/>
            <person name="Lara M."/>
            <person name="Martins A.L."/>
            <person name="Massingham T."/>
            <person name="Moltke I."/>
            <person name="Raney B.J."/>
            <person name="Rasmussen M.D."/>
            <person name="Robinson J."/>
            <person name="Stark A."/>
            <person name="Vilella A.J."/>
            <person name="Wen J."/>
            <person name="Xie X."/>
            <person name="Zody M.C."/>
            <person name="Baldwin J."/>
            <person name="Bloom T."/>
            <person name="Chin C.W."/>
            <person name="Heiman D."/>
            <person name="Nicol R."/>
            <person name="Nusbaum C."/>
            <person name="Young S."/>
            <person name="Wilkinson J."/>
            <person name="Worley K.C."/>
            <person name="Kovar C.L."/>
            <person name="Muzny D.M."/>
            <person name="Gibbs R.A."/>
            <person name="Cree A."/>
            <person name="Dihn H.H."/>
            <person name="Fowler G."/>
            <person name="Jhangiani S."/>
            <person name="Joshi V."/>
            <person name="Lee S."/>
            <person name="Lewis L.R."/>
            <person name="Nazareth L.V."/>
            <person name="Okwuonu G."/>
            <person name="Santibanez J."/>
            <person name="Warren W.C."/>
            <person name="Mardis E.R."/>
            <person name="Weinstock G.M."/>
            <person name="Wilson R.K."/>
            <person name="Delehaunty K."/>
            <person name="Dooling D."/>
            <person name="Fronik C."/>
            <person name="Fulton L."/>
            <person name="Fulton B."/>
            <person name="Graves T."/>
            <person name="Minx P."/>
            <person name="Sodergren E."/>
            <person name="Birney E."/>
            <person name="Margulies E.H."/>
            <person name="Herrero J."/>
            <person name="Green E.D."/>
            <person name="Haussler D."/>
            <person name="Siepel A."/>
            <person name="Goldman N."/>
            <person name="Pollard K.S."/>
            <person name="Pedersen J.S."/>
            <person name="Lander E.S."/>
            <person name="Kellis M."/>
        </authorList>
    </citation>
    <scope>NUCLEOTIDE SEQUENCE [LARGE SCALE GENOMIC DNA]</scope>
    <source>
        <strain evidence="4">2N</strain>
    </source>
</reference>
<evidence type="ECO:0000313" key="3">
    <source>
        <dbReference type="Ensembl" id="ENSCPOP00000014286.2"/>
    </source>
</evidence>
<dbReference type="HOGENOM" id="CLU_034985_1_0_1"/>
<keyword evidence="4" id="KW-1185">Reference proteome</keyword>
<dbReference type="InterPro" id="IPR036259">
    <property type="entry name" value="MFS_trans_sf"/>
</dbReference>
<accession>H0VUB3</accession>
<dbReference type="PANTHER" id="PTHR28658">
    <property type="entry name" value="TRANSMEMBRANE PROTEIN 180"/>
    <property type="match status" value="1"/>
</dbReference>